<keyword evidence="1" id="KW-0472">Membrane</keyword>
<dbReference type="EMBL" id="FNQN01000007">
    <property type="protein sequence ID" value="SEA53204.1"/>
    <property type="molecule type" value="Genomic_DNA"/>
</dbReference>
<dbReference type="CDD" id="cd14726">
    <property type="entry name" value="TraB_PrgY-like"/>
    <property type="match status" value="1"/>
</dbReference>
<gene>
    <name evidence="2" type="ORF">SAMN05660420_02341</name>
</gene>
<dbReference type="Pfam" id="PF01963">
    <property type="entry name" value="TraB_PrgY_gumN"/>
    <property type="match status" value="1"/>
</dbReference>
<dbReference type="InterPro" id="IPR002816">
    <property type="entry name" value="TraB/PrgY/GumN_fam"/>
</dbReference>
<dbReference type="RefSeq" id="WP_092348610.1">
    <property type="nucleotide sequence ID" value="NZ_FNQN01000007.1"/>
</dbReference>
<accession>A0A1H4BYP2</accession>
<sequence length="394" mass="43502">MAELPENSGDYKQLQVDDKIIILVGTAHISQDSVDTVIRTIDEVVPDTVCVELDRQRYQSLINKKGWESLNLKEVIKKKQIPFLLTNLALSSYQKRMGLHTGVKPGAELAAAAQTAEERGMIVELVDRNIRTTLLRVWRKTGFWNKMKVVASLFGSMFEKQELDEQELAKLRESDTLSSMLDEMGKLLPSVKQILVDERDTYMAYHIRNAPGERVLAVVGAAHLPGIMRLLQGEEISPETIADISIVPPKTTFSKLIPWLIPGIVIILFIGGFFFGNRDQLANVATAWILANGLFSALGTLLALGHPATVLSAFVAAPITSLNPTIGAGFVTGLVQSFVAAPTVRDMEHVGEDLMTFKGWWQNRLARVLLVFLFSSIGSSIGTFVALGWLKNLF</sequence>
<proteinExistence type="predicted"/>
<dbReference type="PANTHER" id="PTHR21530">
    <property type="entry name" value="PHEROMONE SHUTDOWN PROTEIN"/>
    <property type="match status" value="1"/>
</dbReference>
<feature type="transmembrane region" description="Helical" evidence="1">
    <location>
        <begin position="256"/>
        <end position="275"/>
    </location>
</feature>
<dbReference type="AlphaFoldDB" id="A0A1H4BYP2"/>
<reference evidence="2 3" key="1">
    <citation type="submission" date="2016-10" db="EMBL/GenBank/DDBJ databases">
        <authorList>
            <person name="de Groot N.N."/>
        </authorList>
    </citation>
    <scope>NUCLEOTIDE SEQUENCE [LARGE SCALE GENOMIC DNA]</scope>
    <source>
        <strain evidence="2 3">DSM 7343</strain>
    </source>
</reference>
<protein>
    <submittedName>
        <fullName evidence="2">Pheromone shutdown-related protein TraB</fullName>
    </submittedName>
</protein>
<organism evidence="2 3">
    <name type="scientific">Desulfuromusa kysingii</name>
    <dbReference type="NCBI Taxonomy" id="37625"/>
    <lineage>
        <taxon>Bacteria</taxon>
        <taxon>Pseudomonadati</taxon>
        <taxon>Thermodesulfobacteriota</taxon>
        <taxon>Desulfuromonadia</taxon>
        <taxon>Desulfuromonadales</taxon>
        <taxon>Geopsychrobacteraceae</taxon>
        <taxon>Desulfuromusa</taxon>
    </lineage>
</organism>
<keyword evidence="1" id="KW-0812">Transmembrane</keyword>
<evidence type="ECO:0000313" key="3">
    <source>
        <dbReference type="Proteomes" id="UP000199409"/>
    </source>
</evidence>
<dbReference type="InterPro" id="IPR046345">
    <property type="entry name" value="TraB_PrgY-like"/>
</dbReference>
<keyword evidence="1" id="KW-1133">Transmembrane helix</keyword>
<name>A0A1H4BYP2_9BACT</name>
<dbReference type="STRING" id="37625.SAMN05660420_02341"/>
<dbReference type="Proteomes" id="UP000199409">
    <property type="component" value="Unassembled WGS sequence"/>
</dbReference>
<evidence type="ECO:0000313" key="2">
    <source>
        <dbReference type="EMBL" id="SEA53204.1"/>
    </source>
</evidence>
<dbReference type="OrthoDB" id="9809330at2"/>
<keyword evidence="3" id="KW-1185">Reference proteome</keyword>
<feature type="transmembrane region" description="Helical" evidence="1">
    <location>
        <begin position="365"/>
        <end position="390"/>
    </location>
</feature>
<dbReference type="PANTHER" id="PTHR21530:SF7">
    <property type="entry name" value="TRAB DOMAIN-CONTAINING PROTEIN"/>
    <property type="match status" value="1"/>
</dbReference>
<dbReference type="InterPro" id="IPR005230">
    <property type="entry name" value="TraB_bac"/>
</dbReference>
<evidence type="ECO:0000256" key="1">
    <source>
        <dbReference type="SAM" id="Phobius"/>
    </source>
</evidence>
<feature type="transmembrane region" description="Helical" evidence="1">
    <location>
        <begin position="287"/>
        <end position="306"/>
    </location>
</feature>
<dbReference type="NCBIfam" id="TIGR00261">
    <property type="entry name" value="traB"/>
    <property type="match status" value="1"/>
</dbReference>